<organism evidence="4 5">
    <name type="scientific">Pantoea allii</name>
    <dbReference type="NCBI Taxonomy" id="574096"/>
    <lineage>
        <taxon>Bacteria</taxon>
        <taxon>Pseudomonadati</taxon>
        <taxon>Pseudomonadota</taxon>
        <taxon>Gammaproteobacteria</taxon>
        <taxon>Enterobacterales</taxon>
        <taxon>Erwiniaceae</taxon>
        <taxon>Pantoea</taxon>
    </lineage>
</organism>
<dbReference type="Proteomes" id="UP000245981">
    <property type="component" value="Unassembled WGS sequence"/>
</dbReference>
<evidence type="ECO:0000256" key="2">
    <source>
        <dbReference type="SAM" id="Phobius"/>
    </source>
</evidence>
<accession>A0A2V2BIC2</accession>
<dbReference type="EMBL" id="QGHF01000004">
    <property type="protein sequence ID" value="PWK97528.1"/>
    <property type="molecule type" value="Genomic_DNA"/>
</dbReference>
<feature type="compositionally biased region" description="Pro residues" evidence="1">
    <location>
        <begin position="60"/>
        <end position="73"/>
    </location>
</feature>
<dbReference type="AlphaFoldDB" id="A0A2V2BIC2"/>
<reference evidence="4 5" key="1">
    <citation type="submission" date="2018-05" db="EMBL/GenBank/DDBJ databases">
        <title>Genomic Encyclopedia of Type Strains, Phase IV (KMG-V): Genome sequencing to study the core and pangenomes of soil and plant-associated prokaryotes.</title>
        <authorList>
            <person name="Whitman W."/>
        </authorList>
    </citation>
    <scope>NUCLEOTIDE SEQUENCE [LARGE SCALE GENOMIC DNA]</scope>
    <source>
        <strain evidence="4 5">PNA 200-10</strain>
    </source>
</reference>
<evidence type="ECO:0000313" key="5">
    <source>
        <dbReference type="Proteomes" id="UP000245981"/>
    </source>
</evidence>
<dbReference type="InterPro" id="IPR024572">
    <property type="entry name" value="RcnB"/>
</dbReference>
<dbReference type="Pfam" id="PF11776">
    <property type="entry name" value="RcnB"/>
    <property type="match status" value="1"/>
</dbReference>
<gene>
    <name evidence="4" type="ORF">C7431_104205</name>
</gene>
<keyword evidence="2" id="KW-1133">Transmembrane helix</keyword>
<sequence length="152" mass="16470">MKKIKSGLIIALLAYSTMYSSSALAQGPGGPGGPDGPWHHHGRGPDGDGPPGLDRDGPPGRRPGPGGPPPPPPDVRRDYHPDRFAWRGHEFRRGGPAPREYCGEDYRIDDWRERGLREPPPGQHWADIDGNYVLIAAATGIITSLILNNAFQ</sequence>
<evidence type="ECO:0000313" key="4">
    <source>
        <dbReference type="EMBL" id="PWK97528.1"/>
    </source>
</evidence>
<dbReference type="STRING" id="574096.HA38_15745"/>
<dbReference type="OrthoDB" id="6687316at2"/>
<feature type="signal peptide" evidence="3">
    <location>
        <begin position="1"/>
        <end position="25"/>
    </location>
</feature>
<keyword evidence="2" id="KW-0472">Membrane</keyword>
<feature type="region of interest" description="Disordered" evidence="1">
    <location>
        <begin position="24"/>
        <end position="82"/>
    </location>
</feature>
<feature type="chain" id="PRO_5015925019" evidence="3">
    <location>
        <begin position="26"/>
        <end position="152"/>
    </location>
</feature>
<comment type="caution">
    <text evidence="4">The sequence shown here is derived from an EMBL/GenBank/DDBJ whole genome shotgun (WGS) entry which is preliminary data.</text>
</comment>
<keyword evidence="2" id="KW-0812">Transmembrane</keyword>
<dbReference type="RefSeq" id="WP_109717154.1">
    <property type="nucleotide sequence ID" value="NZ_CP126314.1"/>
</dbReference>
<proteinExistence type="predicted"/>
<evidence type="ECO:0000256" key="3">
    <source>
        <dbReference type="SAM" id="SignalP"/>
    </source>
</evidence>
<keyword evidence="3" id="KW-0732">Signal</keyword>
<protein>
    <submittedName>
        <fullName evidence="4">Ni/Co efflux regulator RcnB</fullName>
    </submittedName>
</protein>
<feature type="transmembrane region" description="Helical" evidence="2">
    <location>
        <begin position="132"/>
        <end position="151"/>
    </location>
</feature>
<evidence type="ECO:0000256" key="1">
    <source>
        <dbReference type="SAM" id="MobiDB-lite"/>
    </source>
</evidence>
<dbReference type="Gene3D" id="3.10.450.160">
    <property type="entry name" value="inner membrane protein cigr"/>
    <property type="match status" value="1"/>
</dbReference>
<name>A0A2V2BIC2_9GAMM</name>